<evidence type="ECO:0000313" key="7">
    <source>
        <dbReference type="EMBL" id="GAA5191967.1"/>
    </source>
</evidence>
<feature type="transmembrane region" description="Helical" evidence="6">
    <location>
        <begin position="469"/>
        <end position="489"/>
    </location>
</feature>
<evidence type="ECO:0000313" key="8">
    <source>
        <dbReference type="Proteomes" id="UP001500200"/>
    </source>
</evidence>
<feature type="transmembrane region" description="Helical" evidence="6">
    <location>
        <begin position="501"/>
        <end position="518"/>
    </location>
</feature>
<feature type="transmembrane region" description="Helical" evidence="6">
    <location>
        <begin position="183"/>
        <end position="205"/>
    </location>
</feature>
<feature type="transmembrane region" description="Helical" evidence="6">
    <location>
        <begin position="64"/>
        <end position="85"/>
    </location>
</feature>
<dbReference type="PANTHER" id="PTHR30618:SF6">
    <property type="entry name" value="NCS1 FAMILY NUCLEOBASE:CATION SYMPORTER-1"/>
    <property type="match status" value="1"/>
</dbReference>
<reference evidence="8" key="1">
    <citation type="journal article" date="2019" name="Int. J. Syst. Evol. Microbiol.">
        <title>The Global Catalogue of Microorganisms (GCM) 10K type strain sequencing project: providing services to taxonomists for standard genome sequencing and annotation.</title>
        <authorList>
            <consortium name="The Broad Institute Genomics Platform"/>
            <consortium name="The Broad Institute Genome Sequencing Center for Infectious Disease"/>
            <person name="Wu L."/>
            <person name="Ma J."/>
        </authorList>
    </citation>
    <scope>NUCLEOTIDE SEQUENCE [LARGE SCALE GENOMIC DNA]</scope>
    <source>
        <strain evidence="8">JCM 18514</strain>
    </source>
</reference>
<feature type="transmembrane region" description="Helical" evidence="6">
    <location>
        <begin position="217"/>
        <end position="236"/>
    </location>
</feature>
<feature type="transmembrane region" description="Helical" evidence="6">
    <location>
        <begin position="91"/>
        <end position="110"/>
    </location>
</feature>
<dbReference type="Gene3D" id="1.10.4160.10">
    <property type="entry name" value="Hydantoin permease"/>
    <property type="match status" value="1"/>
</dbReference>
<dbReference type="InterPro" id="IPR001248">
    <property type="entry name" value="Pur-cyt_permease"/>
</dbReference>
<evidence type="ECO:0000256" key="5">
    <source>
        <dbReference type="ARBA" id="ARBA00023136"/>
    </source>
</evidence>
<gene>
    <name evidence="7" type="ORF">GCM10023346_12890</name>
</gene>
<keyword evidence="4 6" id="KW-1133">Transmembrane helix</keyword>
<dbReference type="CDD" id="cd11555">
    <property type="entry name" value="SLC-NCS1sbd_u1"/>
    <property type="match status" value="1"/>
</dbReference>
<evidence type="ECO:0000256" key="4">
    <source>
        <dbReference type="ARBA" id="ARBA00022989"/>
    </source>
</evidence>
<feature type="transmembrane region" description="Helical" evidence="6">
    <location>
        <begin position="393"/>
        <end position="409"/>
    </location>
</feature>
<feature type="transmembrane region" description="Helical" evidence="6">
    <location>
        <begin position="415"/>
        <end position="438"/>
    </location>
</feature>
<sequence length="534" mass="58409">MEAFFGGIMARKNESPAVQAPPEPGDEYPEKVRILAEGRLVSDRLWNADLAPARQRNWRVRSLFALWMCDVHSIAGYTFAAGLFITGLVGWQVFLALVLGITLVYFLMNFAGTAGQKTGVPYPVLARMSFGLFGANLAALIRALIAIAWYGIQTWLASEAVLVLLFSVWPQLTSLDGPDVPRILGLTPLGWAAFLVLWAVQLLVIRRGMETVRKFQDWAGPAIWVAMFALAIYILTQAGNKFSLSIPGVAPLDGPAALTQFFSAIALTVTYFAALLLNFCDFSRFAPDRKTILRGNFWGLPVNFIAFALVTVVVTAGAASYFTADQYRGQDMFKVITDPVAIVQAIKNPWITIIAAVTFVVATIGINVVANFVSASYDLANVAPHRIDFRRGGLISAVLAIVILPWNLFSSPVVIVYFLGGLGALLGPLFGVIFTDFFRIRHQRCKVSDLYHEDEKGLYFYTKGWNLKAIAALVPAAVVAGVLALVPALQNFLPGGSGLGPYSWFVGAILASLIYYTITRNDPRTVRARTEEHD</sequence>
<proteinExistence type="inferred from homology"/>
<dbReference type="EMBL" id="BAABKK010000009">
    <property type="protein sequence ID" value="GAA5191967.1"/>
    <property type="molecule type" value="Genomic_DNA"/>
</dbReference>
<organism evidence="7 8">
    <name type="scientific">Arthrobacter gyeryongensis</name>
    <dbReference type="NCBI Taxonomy" id="1650592"/>
    <lineage>
        <taxon>Bacteria</taxon>
        <taxon>Bacillati</taxon>
        <taxon>Actinomycetota</taxon>
        <taxon>Actinomycetes</taxon>
        <taxon>Micrococcales</taxon>
        <taxon>Micrococcaceae</taxon>
        <taxon>Arthrobacter</taxon>
    </lineage>
</organism>
<protein>
    <submittedName>
        <fullName evidence="7">NCS1 family nucleobase:cation symporter-1</fullName>
    </submittedName>
</protein>
<evidence type="ECO:0000256" key="6">
    <source>
        <dbReference type="SAM" id="Phobius"/>
    </source>
</evidence>
<evidence type="ECO:0000256" key="3">
    <source>
        <dbReference type="ARBA" id="ARBA00022692"/>
    </source>
</evidence>
<feature type="transmembrane region" description="Helical" evidence="6">
    <location>
        <begin position="256"/>
        <end position="279"/>
    </location>
</feature>
<dbReference type="PANTHER" id="PTHR30618">
    <property type="entry name" value="NCS1 FAMILY PURINE/PYRIMIDINE TRANSPORTER"/>
    <property type="match status" value="1"/>
</dbReference>
<dbReference type="InterPro" id="IPR045225">
    <property type="entry name" value="Uracil/uridine/allantoin_perm"/>
</dbReference>
<feature type="transmembrane region" description="Helical" evidence="6">
    <location>
        <begin position="130"/>
        <end position="152"/>
    </location>
</feature>
<comment type="caution">
    <text evidence="7">The sequence shown here is derived from an EMBL/GenBank/DDBJ whole genome shotgun (WGS) entry which is preliminary data.</text>
</comment>
<dbReference type="Pfam" id="PF02133">
    <property type="entry name" value="Transp_cyt_pur"/>
    <property type="match status" value="1"/>
</dbReference>
<evidence type="ECO:0000256" key="1">
    <source>
        <dbReference type="ARBA" id="ARBA00004141"/>
    </source>
</evidence>
<keyword evidence="5 6" id="KW-0472">Membrane</keyword>
<accession>A0ABP9S6F5</accession>
<feature type="transmembrane region" description="Helical" evidence="6">
    <location>
        <begin position="300"/>
        <end position="322"/>
    </location>
</feature>
<comment type="similarity">
    <text evidence="2">Belongs to the purine-cytosine permease (2.A.39) family.</text>
</comment>
<keyword evidence="8" id="KW-1185">Reference proteome</keyword>
<keyword evidence="3 6" id="KW-0812">Transmembrane</keyword>
<evidence type="ECO:0000256" key="2">
    <source>
        <dbReference type="ARBA" id="ARBA00008974"/>
    </source>
</evidence>
<comment type="subcellular location">
    <subcellularLocation>
        <location evidence="1">Membrane</location>
        <topology evidence="1">Multi-pass membrane protein</topology>
    </subcellularLocation>
</comment>
<dbReference type="Proteomes" id="UP001500200">
    <property type="component" value="Unassembled WGS sequence"/>
</dbReference>
<feature type="transmembrane region" description="Helical" evidence="6">
    <location>
        <begin position="350"/>
        <end position="373"/>
    </location>
</feature>
<name>A0ABP9S6F5_9MICC</name>